<feature type="transmembrane region" description="Helical" evidence="2">
    <location>
        <begin position="47"/>
        <end position="65"/>
    </location>
</feature>
<feature type="transmembrane region" description="Helical" evidence="2">
    <location>
        <begin position="262"/>
        <end position="283"/>
    </location>
</feature>
<feature type="region of interest" description="Disordered" evidence="1">
    <location>
        <begin position="1"/>
        <end position="31"/>
    </location>
</feature>
<feature type="transmembrane region" description="Helical" evidence="2">
    <location>
        <begin position="107"/>
        <end position="127"/>
    </location>
</feature>
<evidence type="ECO:0000313" key="3">
    <source>
        <dbReference type="EMBL" id="ONM48869.1"/>
    </source>
</evidence>
<reference evidence="3 4" key="1">
    <citation type="journal article" date="2016" name="Antonie Van Leeuwenhoek">
        <title>Nocardia donostiensis sp. nov., isolated from human respiratory specimens.</title>
        <authorList>
            <person name="Ercibengoa M."/>
            <person name="Bell M."/>
            <person name="Marimon J.M."/>
            <person name="Humrighouse B."/>
            <person name="Klenk H.P."/>
            <person name="Potter G."/>
            <person name="Perez-Trallero E."/>
        </authorList>
    </citation>
    <scope>NUCLEOTIDE SEQUENCE [LARGE SCALE GENOMIC DNA]</scope>
    <source>
        <strain evidence="3 4">X1655</strain>
    </source>
</reference>
<dbReference type="Proteomes" id="UP000188836">
    <property type="component" value="Unassembled WGS sequence"/>
</dbReference>
<gene>
    <name evidence="3" type="ORF">B0T46_10360</name>
</gene>
<feature type="transmembrane region" description="Helical" evidence="2">
    <location>
        <begin position="217"/>
        <end position="235"/>
    </location>
</feature>
<feature type="transmembrane region" description="Helical" evidence="2">
    <location>
        <begin position="410"/>
        <end position="434"/>
    </location>
</feature>
<dbReference type="AlphaFoldDB" id="A0A1W0BK39"/>
<keyword evidence="2" id="KW-1133">Transmembrane helix</keyword>
<feature type="transmembrane region" description="Helical" evidence="2">
    <location>
        <begin position="154"/>
        <end position="181"/>
    </location>
</feature>
<dbReference type="EMBL" id="MUMY01000007">
    <property type="protein sequence ID" value="ONM48869.1"/>
    <property type="molecule type" value="Genomic_DNA"/>
</dbReference>
<feature type="transmembrane region" description="Helical" evidence="2">
    <location>
        <begin position="187"/>
        <end position="210"/>
    </location>
</feature>
<proteinExistence type="predicted"/>
<comment type="caution">
    <text evidence="3">The sequence shown here is derived from an EMBL/GenBank/DDBJ whole genome shotgun (WGS) entry which is preliminary data.</text>
</comment>
<feature type="transmembrane region" description="Helical" evidence="2">
    <location>
        <begin position="522"/>
        <end position="548"/>
    </location>
</feature>
<organism evidence="3 4">
    <name type="scientific">Nocardia donostiensis</name>
    <dbReference type="NCBI Taxonomy" id="1538463"/>
    <lineage>
        <taxon>Bacteria</taxon>
        <taxon>Bacillati</taxon>
        <taxon>Actinomycetota</taxon>
        <taxon>Actinomycetes</taxon>
        <taxon>Mycobacteriales</taxon>
        <taxon>Nocardiaceae</taxon>
        <taxon>Nocardia</taxon>
    </lineage>
</organism>
<evidence type="ECO:0000256" key="1">
    <source>
        <dbReference type="SAM" id="MobiDB-lite"/>
    </source>
</evidence>
<evidence type="ECO:0000256" key="2">
    <source>
        <dbReference type="SAM" id="Phobius"/>
    </source>
</evidence>
<name>A0A1W0BK39_9NOCA</name>
<feature type="transmembrane region" description="Helical" evidence="2">
    <location>
        <begin position="454"/>
        <end position="477"/>
    </location>
</feature>
<keyword evidence="4" id="KW-1185">Reference proteome</keyword>
<feature type="transmembrane region" description="Helical" evidence="2">
    <location>
        <begin position="367"/>
        <end position="390"/>
    </location>
</feature>
<keyword evidence="2" id="KW-0812">Transmembrane</keyword>
<evidence type="ECO:0000313" key="4">
    <source>
        <dbReference type="Proteomes" id="UP000188836"/>
    </source>
</evidence>
<sequence length="555" mass="57287">MSSEVSRAETQAPPTPGPAAGSGGAVQGSSSTGTGTLLRFAVRRERFGLPWWLLATGVLLGFQSVSSQRFYDTPAKLAQFRETMGANAAAVAMAGPTRLLDTIGGEVLFEIFAYLAVVVALMNMFLIGRHTRSDEETGRGELIRSARVGRRAPVLAALALAMLADIAVLVVVFAVAVATGLPVPGSLLLGVSLAGIGLTFAALTAVAAQVFENPRSVYGSVALAVAAAYMARAIGDVGNGTLSWLSPIGWGQRTYPFVVDRWWPVLLFALAALVLIGIAFALLERRDFGAGLLGYAAGRPEASWLLGSPLGLAWRLQRGSLAGWCFGVFVLGAAYGSVADSIEQFLADNPEIANYLPGGAADAVDSYLALTLSLSGLLAGAYGITSVLRVRAEETSGRAEPVLAAPVSRLGWFFSQTAIAFAGSALVLVCGGFGEGLAYALTVGEPTQLPRLVGSALVYLPAAWLVVAVAIAAAGWVPAVAAPVAWTVFAYFIVAVLFADSFDLPSWFADASPYTHLPQAPLAAVTVTPILIVAAVAAAGTVAGAAGVRARDIGY</sequence>
<accession>A0A1W0BK39</accession>
<protein>
    <submittedName>
        <fullName evidence="3">ABC transporter permease</fullName>
    </submittedName>
</protein>
<dbReference type="STRING" id="1538463.B0T36_09680"/>
<feature type="transmembrane region" description="Helical" evidence="2">
    <location>
        <begin position="484"/>
        <end position="502"/>
    </location>
</feature>
<dbReference type="RefSeq" id="WP_077116349.1">
    <property type="nucleotide sequence ID" value="NZ_MUKP01000004.1"/>
</dbReference>
<feature type="transmembrane region" description="Helical" evidence="2">
    <location>
        <begin position="321"/>
        <end position="338"/>
    </location>
</feature>
<keyword evidence="2" id="KW-0472">Membrane</keyword>